<dbReference type="RefSeq" id="WP_140400364.1">
    <property type="nucleotide sequence ID" value="NZ_JAKNHQ010000001.1"/>
</dbReference>
<name>A0ABS9MEY6_9FIRM</name>
<comment type="caution">
    <text evidence="1">The sequence shown here is derived from an EMBL/GenBank/DDBJ whole genome shotgun (WGS) entry which is preliminary data.</text>
</comment>
<accession>A0ABS9MEY6</accession>
<dbReference type="Proteomes" id="UP001298681">
    <property type="component" value="Unassembled WGS sequence"/>
</dbReference>
<protein>
    <submittedName>
        <fullName evidence="1">Uncharacterized protein</fullName>
    </submittedName>
</protein>
<sequence length="188" mass="21410">MGTSTPAEPDAIQEIQGYSLKDAGLTITADQVFSDPNTDQKRIIWDTWHMEDATQEWFSVKRADYGGNLTFVTVETTESGIDYTSHVMFLLQCYRGEDLADGNTIQIQGEQVPVEELREKEVCEVDGWMVCDLTSYVLPEGFPATMEKWEQENPGDYDYQWTFEVYDAFKQNLSNWIQVGTASEPAMT</sequence>
<keyword evidence="2" id="KW-1185">Reference proteome</keyword>
<organism evidence="1 2">
    <name type="scientific">Anaeromassilibacillus senegalensis</name>
    <dbReference type="NCBI Taxonomy" id="1673717"/>
    <lineage>
        <taxon>Bacteria</taxon>
        <taxon>Bacillati</taxon>
        <taxon>Bacillota</taxon>
        <taxon>Clostridia</taxon>
        <taxon>Eubacteriales</taxon>
        <taxon>Acutalibacteraceae</taxon>
        <taxon>Anaeromassilibacillus</taxon>
    </lineage>
</organism>
<evidence type="ECO:0000313" key="2">
    <source>
        <dbReference type="Proteomes" id="UP001298681"/>
    </source>
</evidence>
<evidence type="ECO:0000313" key="1">
    <source>
        <dbReference type="EMBL" id="MCG4609365.1"/>
    </source>
</evidence>
<proteinExistence type="predicted"/>
<gene>
    <name evidence="1" type="ORF">L0P57_00185</name>
</gene>
<dbReference type="EMBL" id="JAKNHQ010000001">
    <property type="protein sequence ID" value="MCG4609365.1"/>
    <property type="molecule type" value="Genomic_DNA"/>
</dbReference>
<reference evidence="1 2" key="1">
    <citation type="submission" date="2022-01" db="EMBL/GenBank/DDBJ databases">
        <title>Collection of gut derived symbiotic bacterial strains cultured from healthy donors.</title>
        <authorList>
            <person name="Lin H."/>
            <person name="Kohout C."/>
            <person name="Waligurski E."/>
            <person name="Pamer E.G."/>
        </authorList>
    </citation>
    <scope>NUCLEOTIDE SEQUENCE [LARGE SCALE GENOMIC DNA]</scope>
    <source>
        <strain evidence="1 2">DFI.7.58</strain>
    </source>
</reference>